<dbReference type="AlphaFoldDB" id="A0A6C0KAC0"/>
<reference evidence="1" key="1">
    <citation type="journal article" date="2020" name="Nature">
        <title>Giant virus diversity and host interactions through global metagenomics.</title>
        <authorList>
            <person name="Schulz F."/>
            <person name="Roux S."/>
            <person name="Paez-Espino D."/>
            <person name="Jungbluth S."/>
            <person name="Walsh D.A."/>
            <person name="Denef V.J."/>
            <person name="McMahon K.D."/>
            <person name="Konstantinidis K.T."/>
            <person name="Eloe-Fadrosh E.A."/>
            <person name="Kyrpides N.C."/>
            <person name="Woyke T."/>
        </authorList>
    </citation>
    <scope>NUCLEOTIDE SEQUENCE</scope>
    <source>
        <strain evidence="1">GVMAG-S-1101176-114</strain>
    </source>
</reference>
<sequence length="229" mass="26105">MAAVNRLRTVYKWDEDRRMTCLAPPPAQYEVKVAQGFGVPGWLCLTRDSSSQPVAYWVQRNRSVQILRIVLDDRCFEDTILRVEYTPTHVFIADVWMWNGSPMFKTTTFAWRQAFLQEVFPLVYTSCPGFESRAFALRNHVGASIRGYEYYTNGKGSTGKFSLAAPLPTTTTYEIHATEVPDVYRLAAGGYLRVKTLALSKRLSALGKVFRLECVKNEDDDTWTPLLPQ</sequence>
<dbReference type="EMBL" id="MN740813">
    <property type="protein sequence ID" value="QHU13114.1"/>
    <property type="molecule type" value="Genomic_DNA"/>
</dbReference>
<accession>A0A6C0KAC0</accession>
<evidence type="ECO:0000313" key="1">
    <source>
        <dbReference type="EMBL" id="QHU13114.1"/>
    </source>
</evidence>
<organism evidence="1">
    <name type="scientific">viral metagenome</name>
    <dbReference type="NCBI Taxonomy" id="1070528"/>
    <lineage>
        <taxon>unclassified sequences</taxon>
        <taxon>metagenomes</taxon>
        <taxon>organismal metagenomes</taxon>
    </lineage>
</organism>
<protein>
    <submittedName>
        <fullName evidence="1">Uncharacterized protein</fullName>
    </submittedName>
</protein>
<name>A0A6C0KAC0_9ZZZZ</name>
<proteinExistence type="predicted"/>